<evidence type="ECO:0008006" key="2">
    <source>
        <dbReference type="Google" id="ProtNLM"/>
    </source>
</evidence>
<dbReference type="EMBL" id="UINC01034738">
    <property type="protein sequence ID" value="SVB26055.1"/>
    <property type="molecule type" value="Genomic_DNA"/>
</dbReference>
<dbReference type="AlphaFoldDB" id="A0A382CJ04"/>
<organism evidence="1">
    <name type="scientific">marine metagenome</name>
    <dbReference type="NCBI Taxonomy" id="408172"/>
    <lineage>
        <taxon>unclassified sequences</taxon>
        <taxon>metagenomes</taxon>
        <taxon>ecological metagenomes</taxon>
    </lineage>
</organism>
<dbReference type="Gene3D" id="2.20.25.10">
    <property type="match status" value="1"/>
</dbReference>
<reference evidence="1" key="1">
    <citation type="submission" date="2018-05" db="EMBL/GenBank/DDBJ databases">
        <authorList>
            <person name="Lanie J.A."/>
            <person name="Ng W.-L."/>
            <person name="Kazmierczak K.M."/>
            <person name="Andrzejewski T.M."/>
            <person name="Davidsen T.M."/>
            <person name="Wayne K.J."/>
            <person name="Tettelin H."/>
            <person name="Glass J.I."/>
            <person name="Rusch D."/>
            <person name="Podicherti R."/>
            <person name="Tsui H.-C.T."/>
            <person name="Winkler M.E."/>
        </authorList>
    </citation>
    <scope>NUCLEOTIDE SEQUENCE</scope>
</reference>
<gene>
    <name evidence="1" type="ORF">METZ01_LOCUS178909</name>
</gene>
<protein>
    <recommendedName>
        <fullName evidence="2">Trm112 family protein</fullName>
    </recommendedName>
</protein>
<dbReference type="SUPFAM" id="SSF158997">
    <property type="entry name" value="Trm112p-like"/>
    <property type="match status" value="1"/>
</dbReference>
<sequence>MDEKLLEIMCCPETHQRLAKAGAELVDELNERIQAGTLVDRVDEKVAEPIDGGLIREDGKILFPIRQDIPVMLIDQGIPLGQ</sequence>
<evidence type="ECO:0000313" key="1">
    <source>
        <dbReference type="EMBL" id="SVB26055.1"/>
    </source>
</evidence>
<dbReference type="Pfam" id="PF03966">
    <property type="entry name" value="Trm112p"/>
    <property type="match status" value="1"/>
</dbReference>
<proteinExistence type="predicted"/>
<accession>A0A382CJ04</accession>
<name>A0A382CJ04_9ZZZZ</name>
<dbReference type="InterPro" id="IPR005651">
    <property type="entry name" value="Trm112-like"/>
</dbReference>